<dbReference type="Gene3D" id="3.30.700.10">
    <property type="entry name" value="Glycoprotein, Type 4 Pilin"/>
    <property type="match status" value="1"/>
</dbReference>
<feature type="transmembrane region" description="Helical" evidence="4">
    <location>
        <begin position="12"/>
        <end position="35"/>
    </location>
</feature>
<dbReference type="GO" id="GO:0009289">
    <property type="term" value="C:pilus"/>
    <property type="evidence" value="ECO:0007669"/>
    <property type="project" value="InterPro"/>
</dbReference>
<dbReference type="STRING" id="573570.F7310_02230"/>
<dbReference type="Proteomes" id="UP000184222">
    <property type="component" value="Chromosome"/>
</dbReference>
<dbReference type="InterPro" id="IPR012902">
    <property type="entry name" value="N_methyl_site"/>
</dbReference>
<keyword evidence="2" id="KW-0488">Methylation</keyword>
<evidence type="ECO:0000256" key="3">
    <source>
        <dbReference type="RuleBase" id="RU000389"/>
    </source>
</evidence>
<keyword evidence="6" id="KW-1185">Reference proteome</keyword>
<keyword evidence="4" id="KW-0812">Transmembrane</keyword>
<dbReference type="OrthoDB" id="115249at2"/>
<evidence type="ECO:0000256" key="1">
    <source>
        <dbReference type="ARBA" id="ARBA00005233"/>
    </source>
</evidence>
<dbReference type="InterPro" id="IPR045584">
    <property type="entry name" value="Pilin-like"/>
</dbReference>
<keyword evidence="4" id="KW-1133">Transmembrane helix</keyword>
<dbReference type="AlphaFoldDB" id="A0A1L4BQW5"/>
<dbReference type="RefSeq" id="WP_072711443.1">
    <property type="nucleotide sequence ID" value="NZ_CP016796.1"/>
</dbReference>
<dbReference type="Pfam" id="PF00114">
    <property type="entry name" value="Pilin"/>
    <property type="match status" value="1"/>
</dbReference>
<keyword evidence="3" id="KW-0281">Fimbrium</keyword>
<reference evidence="5 6" key="1">
    <citation type="journal article" date="2016" name="Appl. Environ. Microbiol.">
        <title>Whole genome relationships among Francisella bacteria of diverse origin define new species and provide specific regions for detection.</title>
        <authorList>
            <person name="Challacombe J.F."/>
            <person name="Petersen J.M."/>
            <person name="Gallegos-Graves V."/>
            <person name="Hodge D."/>
            <person name="Pillai S."/>
            <person name="Kuske C.R."/>
        </authorList>
    </citation>
    <scope>NUCLEOTIDE SEQUENCE [LARGE SCALE GENOMIC DNA]</scope>
    <source>
        <strain evidence="6">TX07-7310</strain>
    </source>
</reference>
<accession>A0A1L4BQW5</accession>
<dbReference type="SUPFAM" id="SSF54523">
    <property type="entry name" value="Pili subunits"/>
    <property type="match status" value="1"/>
</dbReference>
<dbReference type="EMBL" id="CP016796">
    <property type="protein sequence ID" value="API86241.1"/>
    <property type="molecule type" value="Genomic_DNA"/>
</dbReference>
<dbReference type="NCBIfam" id="TIGR02532">
    <property type="entry name" value="IV_pilin_GFxxxE"/>
    <property type="match status" value="1"/>
</dbReference>
<dbReference type="GO" id="GO:0007155">
    <property type="term" value="P:cell adhesion"/>
    <property type="evidence" value="ECO:0007669"/>
    <property type="project" value="InterPro"/>
</dbReference>
<evidence type="ECO:0008006" key="7">
    <source>
        <dbReference type="Google" id="ProtNLM"/>
    </source>
</evidence>
<dbReference type="PROSITE" id="PS00409">
    <property type="entry name" value="PROKAR_NTER_METHYL"/>
    <property type="match status" value="1"/>
</dbReference>
<dbReference type="InterPro" id="IPR001082">
    <property type="entry name" value="Pilin"/>
</dbReference>
<evidence type="ECO:0000313" key="6">
    <source>
        <dbReference type="Proteomes" id="UP000184222"/>
    </source>
</evidence>
<protein>
    <recommendedName>
        <fullName evidence="7">Type IV pili fiber building block protein</fullName>
    </recommendedName>
</protein>
<sequence length="152" mass="15761">MKNLKAKTQKGFSLVELMVVIAIIAILAAVAIPMYSNYTTRARIGSEISKVGGVKADVSEALNHGSTLPSTLTNINRDPEIAYDANGNISISMDANGDGTADATTGPNFVRLSPTKNSGSVTWTCTGSGFTQSQLPSNCTVSGSSVAVTQMT</sequence>
<keyword evidence="4" id="KW-0472">Membrane</keyword>
<dbReference type="Pfam" id="PF07963">
    <property type="entry name" value="N_methyl"/>
    <property type="match status" value="1"/>
</dbReference>
<evidence type="ECO:0000256" key="4">
    <source>
        <dbReference type="SAM" id="Phobius"/>
    </source>
</evidence>
<gene>
    <name evidence="5" type="ORF">F7310_02230</name>
</gene>
<proteinExistence type="inferred from homology"/>
<dbReference type="PANTHER" id="PTHR30093:SF34">
    <property type="entry name" value="PREPILIN PEPTIDASE-DEPENDENT PROTEIN D"/>
    <property type="match status" value="1"/>
</dbReference>
<evidence type="ECO:0000313" key="5">
    <source>
        <dbReference type="EMBL" id="API86241.1"/>
    </source>
</evidence>
<comment type="similarity">
    <text evidence="1 3">Belongs to the N-Me-Phe pilin family.</text>
</comment>
<organism evidence="5 6">
    <name type="scientific">Francisella uliginis</name>
    <dbReference type="NCBI Taxonomy" id="573570"/>
    <lineage>
        <taxon>Bacteria</taxon>
        <taxon>Pseudomonadati</taxon>
        <taxon>Pseudomonadota</taxon>
        <taxon>Gammaproteobacteria</taxon>
        <taxon>Thiotrichales</taxon>
        <taxon>Francisellaceae</taxon>
        <taxon>Francisella</taxon>
    </lineage>
</organism>
<name>A0A1L4BQW5_9GAMM</name>
<dbReference type="KEGG" id="frx:F7310_02230"/>
<evidence type="ECO:0000256" key="2">
    <source>
        <dbReference type="ARBA" id="ARBA00022481"/>
    </source>
</evidence>
<dbReference type="PANTHER" id="PTHR30093">
    <property type="entry name" value="GENERAL SECRETION PATHWAY PROTEIN G"/>
    <property type="match status" value="1"/>
</dbReference>